<gene>
    <name evidence="1" type="ORF">C4K03_1212</name>
</gene>
<accession>A0A3G7U1X7</accession>
<dbReference type="EMBL" id="CP027754">
    <property type="protein sequence ID" value="AZE53383.1"/>
    <property type="molecule type" value="Genomic_DNA"/>
</dbReference>
<evidence type="ECO:0000313" key="1">
    <source>
        <dbReference type="EMBL" id="AZE53383.1"/>
    </source>
</evidence>
<organism evidence="1 2">
    <name type="scientific">Pseudomonas synxantha</name>
    <dbReference type="NCBI Taxonomy" id="47883"/>
    <lineage>
        <taxon>Bacteria</taxon>
        <taxon>Pseudomonadati</taxon>
        <taxon>Pseudomonadota</taxon>
        <taxon>Gammaproteobacteria</taxon>
        <taxon>Pseudomonadales</taxon>
        <taxon>Pseudomonadaceae</taxon>
        <taxon>Pseudomonas</taxon>
    </lineage>
</organism>
<name>A0A3G7U1X7_9PSED</name>
<evidence type="ECO:0000313" key="2">
    <source>
        <dbReference type="Proteomes" id="UP000268696"/>
    </source>
</evidence>
<protein>
    <submittedName>
        <fullName evidence="1">Uncharacterized protein</fullName>
    </submittedName>
</protein>
<proteinExistence type="predicted"/>
<sequence>MTPLNQSKSLRRDGDRLMTSALVEHLKTATSTPDASLPIPAQSSLGCWLQLYRQAFERPRVLDWVQRQSLKLADLMVRNGTLHTQDKTFTLDGPSEWYQLAPPILAIAQVIDPDAMGLPFPGEHPALSARGILRFYGYPQPHTHAQRGTVIDTLSHLQSFFGRAEAPVSEAFKQLDQDQKTLAEQLLAGIIAEDEEDRTFNLFTLYRTRCWLTSRSFWATSMESAAALLQRITEHPRFLALDQTRNLDPEQYSFDVTRRSIRGAGPSGTPHEIGYEQLAQLPLDGALERLQDLANAMQLSISLDGKFNLAQLLTLHELPLPDTREAAWDLIEQLRSASPLTTPPICDQADSDMALQVHRQGLTAERERDNRADAQGPRLERALPVKPHLGNYWEGLGLPQPGALTLSAEQRAIVMNVTRRFLPQPNQGLLELLSADLLPGPPDEQVYPLLAHPAAQTLADQLIDAVQWYGHAPGQWANRSSRDTLVLSALILDLDPQAGQHRYTVVGLNLNQRDCWGHRYADLRRTVELHLIESGAATSRSTALAAHLLLAGIAPEFLVGKLPDSLYFMTSHAWLLFKQGVMLAEALACGSSRHLRFNDIVALATQELDTAEQPLWRTHYTTSTLIDWGLAQGQLPSGDEHDTYHLQSIHTLQNTLTARIDALGDASKTLRTTLVTRRRIALNDLKKIFRISRLLKKKCLRWGQGPLRRPSYLPAHGTQLQSLVDLHMGGALQPFAEQWNSVDPALNLTQLKPRFSRLNNVNNLFQEASVAHVARLKKAYTTIIRYLLAQLPVKDREHLHKADVQLLVVRQPASKPQIEEKPGQKMVRTGRFGLILRCEELNGHHDYELFPLLNLAYKNLCLPRTLDLGGTPLTVKTGSPHSTQPTSQLHLGSSLALDETAYLTGSPPRANQSSTVIIDRLWRVEASQSANQALTFDSPRAFTLATAIVNQHFFLDIDALVAQARGSTLQEDRQKTAEAVYQALLGLIPLWSCTQDLASGDTKRMIAGAYGCFFDVFGLLAPTKGLLLTGMARLGKAAPAYIKLLQLTKLGASYLNAVFNPFDSLPSLLRLGRHGLVRLNQAGMRALEGAVRHTRLRLAPGAAIDYTRLLNRADIAPATLARADGVTQVLAIKRSGAWYAFDPYSARPYGPPLEDLRLDTAITVIPYRSVDGYKARMTEPLFEQPPLLISRANATDLLDQGRVWRLPHDASKHMNELTSPVYAWQVDTFDNLCAVRRKKRSPIPIVCFTKRLHEFAHSIHLRRVQALDHIRLIPASMTPKQKRRLVVYYRCVHEVTPRVTEFELTPLPASAPLTYKTHITGRRIDNEPQFGLPVDDLDTVLSRQTQVVELEGIVDGINDSRTLRALLVSVPGADYWVVEADVGVFYRAPATATGPSALRFEQLDYRVGGEHVALIDGFGGRRNQFLNAAQLIPDQPLVALPTLELLYRQLARRGLSAEKIALLRKRVSGLRTIKQRELLLNLSDQGRSLNINFVSRPVQLDIWPPRPDTPPHPTPAQINRYLAEKANASTSALVERTQLKSMNIKGPTPDEIHRVQHAEPVVMWEYSKVGQPHYTEIILKTGAGNCDQMAHVACEMIRTNGGTAQLWYCQVHTFVVVGTIPTGLNQTMDFQEVGWADLWISDPWAAITCPANEYMETLRIKMLTWDLEGIAVFFNDGNTHRWASANDPVWLRLLLTTPKQPMP</sequence>
<reference evidence="1 2" key="1">
    <citation type="submission" date="2018-03" db="EMBL/GenBank/DDBJ databases">
        <title>Diversity of phytobeneficial traits revealed by whole-genome analysis of worldwide-isolated phenazine-producing Pseudomonas spp.</title>
        <authorList>
            <person name="Biessy A."/>
            <person name="Novinscak A."/>
            <person name="Blom J."/>
            <person name="Leger G."/>
            <person name="Thomashow L.S."/>
            <person name="Cazorla F.M."/>
            <person name="Josic D."/>
            <person name="Filion M."/>
        </authorList>
    </citation>
    <scope>NUCLEOTIDE SEQUENCE [LARGE SCALE GENOMIC DNA]</scope>
    <source>
        <strain evidence="1 2">30B</strain>
    </source>
</reference>
<dbReference type="RefSeq" id="WP_124376511.1">
    <property type="nucleotide sequence ID" value="NZ_CP027754.1"/>
</dbReference>
<dbReference type="Proteomes" id="UP000268696">
    <property type="component" value="Chromosome"/>
</dbReference>